<accession>A0A7Z0J3U3</accession>
<feature type="transmembrane region" description="Helical" evidence="6">
    <location>
        <begin position="55"/>
        <end position="77"/>
    </location>
</feature>
<organism evidence="8 9">
    <name type="scientific">Nesterenkonia sandarakina</name>
    <dbReference type="NCBI Taxonomy" id="272918"/>
    <lineage>
        <taxon>Bacteria</taxon>
        <taxon>Bacillati</taxon>
        <taxon>Actinomycetota</taxon>
        <taxon>Actinomycetes</taxon>
        <taxon>Micrococcales</taxon>
        <taxon>Micrococcaceae</taxon>
        <taxon>Nesterenkonia</taxon>
    </lineage>
</organism>
<feature type="transmembrane region" description="Helical" evidence="6">
    <location>
        <begin position="142"/>
        <end position="163"/>
    </location>
</feature>
<comment type="caution">
    <text evidence="8">The sequence shown here is derived from an EMBL/GenBank/DDBJ whole genome shotgun (WGS) entry which is preliminary data.</text>
</comment>
<gene>
    <name evidence="8" type="ORF">HNR11_002119</name>
</gene>
<protein>
    <submittedName>
        <fullName evidence="8">Voltage-gated potassium channel</fullName>
    </submittedName>
</protein>
<keyword evidence="8" id="KW-0406">Ion transport</keyword>
<dbReference type="Proteomes" id="UP000560069">
    <property type="component" value="Unassembled WGS sequence"/>
</dbReference>
<dbReference type="EMBL" id="JACCFQ010000001">
    <property type="protein sequence ID" value="NYJ17585.1"/>
    <property type="molecule type" value="Genomic_DNA"/>
</dbReference>
<feature type="transmembrane region" description="Helical" evidence="6">
    <location>
        <begin position="30"/>
        <end position="48"/>
    </location>
</feature>
<dbReference type="GO" id="GO:0016020">
    <property type="term" value="C:membrane"/>
    <property type="evidence" value="ECO:0007669"/>
    <property type="project" value="UniProtKB-SubCell"/>
</dbReference>
<feature type="region of interest" description="Disordered" evidence="5">
    <location>
        <begin position="226"/>
        <end position="268"/>
    </location>
</feature>
<keyword evidence="2 6" id="KW-0812">Transmembrane</keyword>
<feature type="domain" description="Ion transport" evidence="7">
    <location>
        <begin position="54"/>
        <end position="164"/>
    </location>
</feature>
<keyword evidence="3 6" id="KW-1133">Transmembrane helix</keyword>
<reference evidence="8 9" key="1">
    <citation type="submission" date="2020-07" db="EMBL/GenBank/DDBJ databases">
        <title>Sequencing the genomes of 1000 actinobacteria strains.</title>
        <authorList>
            <person name="Klenk H.-P."/>
        </authorList>
    </citation>
    <scope>NUCLEOTIDE SEQUENCE [LARGE SCALE GENOMIC DNA]</scope>
    <source>
        <strain evidence="8 9">DSM 15664</strain>
    </source>
</reference>
<evidence type="ECO:0000313" key="9">
    <source>
        <dbReference type="Proteomes" id="UP000560069"/>
    </source>
</evidence>
<feature type="transmembrane region" description="Helical" evidence="6">
    <location>
        <begin position="198"/>
        <end position="220"/>
    </location>
</feature>
<evidence type="ECO:0000256" key="5">
    <source>
        <dbReference type="SAM" id="MobiDB-lite"/>
    </source>
</evidence>
<dbReference type="GO" id="GO:0005216">
    <property type="term" value="F:monoatomic ion channel activity"/>
    <property type="evidence" value="ECO:0007669"/>
    <property type="project" value="InterPro"/>
</dbReference>
<keyword evidence="8" id="KW-0407">Ion channel</keyword>
<evidence type="ECO:0000259" key="7">
    <source>
        <dbReference type="Pfam" id="PF00520"/>
    </source>
</evidence>
<keyword evidence="8" id="KW-0813">Transport</keyword>
<evidence type="ECO:0000256" key="3">
    <source>
        <dbReference type="ARBA" id="ARBA00022989"/>
    </source>
</evidence>
<name>A0A7Z0J3U3_9MICC</name>
<keyword evidence="9" id="KW-1185">Reference proteome</keyword>
<dbReference type="Gene3D" id="1.10.287.70">
    <property type="match status" value="1"/>
</dbReference>
<evidence type="ECO:0000256" key="2">
    <source>
        <dbReference type="ARBA" id="ARBA00022692"/>
    </source>
</evidence>
<evidence type="ECO:0000256" key="1">
    <source>
        <dbReference type="ARBA" id="ARBA00004141"/>
    </source>
</evidence>
<keyword evidence="4 6" id="KW-0472">Membrane</keyword>
<evidence type="ECO:0000256" key="6">
    <source>
        <dbReference type="SAM" id="Phobius"/>
    </source>
</evidence>
<sequence>MSTESTHAPALEAEQEAAAERLAARLDRPMGLLGVAFLFVFLGQMLVTEPGWSRALSIAGWVFWSVFVAEFLLRAYIAGFQRAFWRRNWWQVIFLLVPFLRFVRALQAVRVLRVARVARVGGILSAGVRGSRSAGRLLSSRIGWLAAVTLVVILAASQLLYAFEAHTDYSTALYEAALATVTGTGITTEDPFSKGVQLVLAVYSVGVFATLAGSVGAFFLRGADPVASTSKDSTSEDSTSEDHQPEPVQTSDHSGGPEPVRVSGERSH</sequence>
<comment type="subcellular location">
    <subcellularLocation>
        <location evidence="1">Membrane</location>
        <topology evidence="1">Multi-pass membrane protein</topology>
    </subcellularLocation>
</comment>
<evidence type="ECO:0000313" key="8">
    <source>
        <dbReference type="EMBL" id="NYJ17585.1"/>
    </source>
</evidence>
<dbReference type="InterPro" id="IPR005821">
    <property type="entry name" value="Ion_trans_dom"/>
</dbReference>
<dbReference type="SUPFAM" id="SSF81324">
    <property type="entry name" value="Voltage-gated potassium channels"/>
    <property type="match status" value="1"/>
</dbReference>
<dbReference type="AlphaFoldDB" id="A0A7Z0J3U3"/>
<proteinExistence type="predicted"/>
<dbReference type="RefSeq" id="WP_343050653.1">
    <property type="nucleotide sequence ID" value="NZ_BAAALK010000002.1"/>
</dbReference>
<evidence type="ECO:0000256" key="4">
    <source>
        <dbReference type="ARBA" id="ARBA00023136"/>
    </source>
</evidence>
<dbReference type="Pfam" id="PF00520">
    <property type="entry name" value="Ion_trans"/>
    <property type="match status" value="1"/>
</dbReference>